<dbReference type="EMBL" id="JAWXYC010000002">
    <property type="protein sequence ID" value="MDX5950745.1"/>
    <property type="molecule type" value="Genomic_DNA"/>
</dbReference>
<evidence type="ECO:0000259" key="1">
    <source>
        <dbReference type="Pfam" id="PF03992"/>
    </source>
</evidence>
<reference evidence="2 5" key="2">
    <citation type="submission" date="2023-11" db="EMBL/GenBank/DDBJ databases">
        <title>MicrobeMod: A computational toolkit for identifying prokaryotic methylation and restriction-modification with nanopore sequencing.</title>
        <authorList>
            <person name="Crits-Christoph A."/>
            <person name="Kang S.C."/>
            <person name="Lee H."/>
            <person name="Ostrov N."/>
        </authorList>
    </citation>
    <scope>NUCLEOTIDE SEQUENCE [LARGE SCALE GENOMIC DNA]</scope>
    <source>
        <strain evidence="2 5">ATCC 29145</strain>
    </source>
</reference>
<proteinExistence type="predicted"/>
<evidence type="ECO:0000313" key="4">
    <source>
        <dbReference type="Proteomes" id="UP000298774"/>
    </source>
</evidence>
<dbReference type="EMBL" id="CP032343">
    <property type="protein sequence ID" value="QCO13553.1"/>
    <property type="molecule type" value="Genomic_DNA"/>
</dbReference>
<dbReference type="InterPro" id="IPR011008">
    <property type="entry name" value="Dimeric_a/b-barrel"/>
</dbReference>
<dbReference type="KEGG" id="abf:AMK58_25535"/>
<organism evidence="3 4">
    <name type="scientific">Azospirillum brasilense</name>
    <dbReference type="NCBI Taxonomy" id="192"/>
    <lineage>
        <taxon>Bacteria</taxon>
        <taxon>Pseudomonadati</taxon>
        <taxon>Pseudomonadota</taxon>
        <taxon>Alphaproteobacteria</taxon>
        <taxon>Rhodospirillales</taxon>
        <taxon>Azospirillaceae</taxon>
        <taxon>Azospirillum</taxon>
    </lineage>
</organism>
<protein>
    <submittedName>
        <fullName evidence="2 3">Antibiotic biosynthesis monooxygenase</fullName>
    </submittedName>
</protein>
<dbReference type="SUPFAM" id="SSF54909">
    <property type="entry name" value="Dimeric alpha+beta barrel"/>
    <property type="match status" value="2"/>
</dbReference>
<keyword evidence="3" id="KW-0503">Monooxygenase</keyword>
<dbReference type="Gene3D" id="3.30.70.100">
    <property type="match status" value="2"/>
</dbReference>
<dbReference type="GeneID" id="56448706"/>
<dbReference type="InterPro" id="IPR007138">
    <property type="entry name" value="ABM_dom"/>
</dbReference>
<reference evidence="3 4" key="1">
    <citation type="submission" date="2018-09" db="EMBL/GenBank/DDBJ databases">
        <title>Whole genome based analysis of evolution and adaptive divergence in Indian and Brazilian strains of Azospirillum brasilense.</title>
        <authorList>
            <person name="Singh C."/>
            <person name="Tripathi A.K."/>
        </authorList>
    </citation>
    <scope>NUCLEOTIDE SEQUENCE [LARGE SCALE GENOMIC DNA]</scope>
    <source>
        <strain evidence="3 4">MTCC4038</strain>
        <plasmid evidence="3 4">p4</plasmid>
    </source>
</reference>
<keyword evidence="5" id="KW-1185">Reference proteome</keyword>
<geneLocation type="plasmid" evidence="3 4">
    <name>p4</name>
</geneLocation>
<name>A0A0N7I920_AZOBR</name>
<gene>
    <name evidence="3" type="ORF">D3868_31710</name>
    <name evidence="2" type="ORF">SIM66_05985</name>
</gene>
<dbReference type="GO" id="GO:0004497">
    <property type="term" value="F:monooxygenase activity"/>
    <property type="evidence" value="ECO:0007669"/>
    <property type="project" value="UniProtKB-KW"/>
</dbReference>
<keyword evidence="3" id="KW-0614">Plasmid</keyword>
<dbReference type="Proteomes" id="UP000298774">
    <property type="component" value="Plasmid p4"/>
</dbReference>
<accession>A0A0N7I920</accession>
<keyword evidence="3" id="KW-0560">Oxidoreductase</keyword>
<feature type="domain" description="ABM" evidence="1">
    <location>
        <begin position="118"/>
        <end position="189"/>
    </location>
</feature>
<sequence>MSATVQVIDLIETESLDDAEAMWRAVCGFLATQPGFLSGELLNTFQSIHPKGDYKFTSCCQWESDAAWQAARQAARENPELALRLRSRKAVFTAFKAELADGCGYQGSRGALDTMVLVDVIRLDEAQMAGYAAMWGCANAYMRTKPGYVGASLYRTLDLGNPIKFINLAEWESTEVFFAALDTPEFMAIIGPYKDDFSLYLSSKRTQVASAALAEAK</sequence>
<dbReference type="AlphaFoldDB" id="A0A0N7I920"/>
<dbReference type="Proteomes" id="UP001277471">
    <property type="component" value="Unassembled WGS sequence"/>
</dbReference>
<dbReference type="RefSeq" id="WP_051140778.1">
    <property type="nucleotide sequence ID" value="NZ_CP012917.1"/>
</dbReference>
<evidence type="ECO:0000313" key="5">
    <source>
        <dbReference type="Proteomes" id="UP001277471"/>
    </source>
</evidence>
<dbReference type="Pfam" id="PF03992">
    <property type="entry name" value="ABM"/>
    <property type="match status" value="1"/>
</dbReference>
<evidence type="ECO:0000313" key="2">
    <source>
        <dbReference type="EMBL" id="MDX5950745.1"/>
    </source>
</evidence>
<evidence type="ECO:0000313" key="3">
    <source>
        <dbReference type="EMBL" id="QCO13553.1"/>
    </source>
</evidence>